<keyword evidence="2" id="KW-1185">Reference proteome</keyword>
<evidence type="ECO:0000313" key="2">
    <source>
        <dbReference type="Proteomes" id="UP000242592"/>
    </source>
</evidence>
<dbReference type="Proteomes" id="UP000242592">
    <property type="component" value="Unassembled WGS sequence"/>
</dbReference>
<dbReference type="RefSeq" id="WP_073071902.1">
    <property type="nucleotide sequence ID" value="NZ_FQXN01000002.1"/>
</dbReference>
<protein>
    <submittedName>
        <fullName evidence="1">Uncharacterized protein</fullName>
    </submittedName>
</protein>
<reference evidence="2" key="1">
    <citation type="submission" date="2016-11" db="EMBL/GenBank/DDBJ databases">
        <authorList>
            <person name="Varghese N."/>
            <person name="Submissions S."/>
        </authorList>
    </citation>
    <scope>NUCLEOTIDE SEQUENCE [LARGE SCALE GENOMIC DNA]</scope>
    <source>
        <strain evidence="2">DSM 15807</strain>
    </source>
</reference>
<evidence type="ECO:0000313" key="1">
    <source>
        <dbReference type="EMBL" id="SHH27827.1"/>
    </source>
</evidence>
<accession>A0A1M5RNB5</accession>
<proteinExistence type="predicted"/>
<dbReference type="OrthoDB" id="47609at2"/>
<dbReference type="AlphaFoldDB" id="A0A1M5RNB5"/>
<organism evidence="1 2">
    <name type="scientific">Thermosipho atlanticus DSM 15807</name>
    <dbReference type="NCBI Taxonomy" id="1123380"/>
    <lineage>
        <taxon>Bacteria</taxon>
        <taxon>Thermotogati</taxon>
        <taxon>Thermotogota</taxon>
        <taxon>Thermotogae</taxon>
        <taxon>Thermotogales</taxon>
        <taxon>Fervidobacteriaceae</taxon>
        <taxon>Thermosipho</taxon>
    </lineage>
</organism>
<name>A0A1M5RNB5_9BACT</name>
<dbReference type="EMBL" id="FQXN01000002">
    <property type="protein sequence ID" value="SHH27827.1"/>
    <property type="molecule type" value="Genomic_DNA"/>
</dbReference>
<sequence>MNFVWDSCRGNETIIRKMIFGNIEDIKELLKEYGKSKLKKIFLENFHRFHGRDKSYWQLILEVSNEQINLKAKGSFRKDTGIRYFP</sequence>
<gene>
    <name evidence="1" type="ORF">SAMN02745199_0525</name>
</gene>